<evidence type="ECO:0000256" key="3">
    <source>
        <dbReference type="ARBA" id="ARBA00022602"/>
    </source>
</evidence>
<comment type="similarity">
    <text evidence="2">Belongs to the protein prenyltransferase subunit beta family.</text>
</comment>
<feature type="domain" description="Prenyltransferase alpha-alpha toroid" evidence="8">
    <location>
        <begin position="698"/>
        <end position="976"/>
    </location>
</feature>
<dbReference type="Proteomes" id="UP000278627">
    <property type="component" value="Unassembled WGS sequence"/>
</dbReference>
<evidence type="ECO:0000256" key="2">
    <source>
        <dbReference type="ARBA" id="ARBA00010497"/>
    </source>
</evidence>
<protein>
    <submittedName>
        <fullName evidence="11">DUF295 domain-containing protein</fullName>
    </submittedName>
</protein>
<dbReference type="InterPro" id="IPR001330">
    <property type="entry name" value="Prenyltrans"/>
</dbReference>
<dbReference type="InterPro" id="IPR008930">
    <property type="entry name" value="Terpenoid_cyclase/PrenylTrfase"/>
</dbReference>
<feature type="domain" description="Prenyltransferase alpha-alpha toroid" evidence="8">
    <location>
        <begin position="6"/>
        <end position="75"/>
    </location>
</feature>
<gene>
    <name evidence="9" type="ORF">BPAG_LOCUS13621</name>
</gene>
<evidence type="ECO:0000256" key="7">
    <source>
        <dbReference type="ARBA" id="ARBA00022833"/>
    </source>
</evidence>
<dbReference type="WBParaSite" id="BPAG_0001369301-mRNA-1">
    <property type="protein sequence ID" value="BPAG_0001369301-mRNA-1"/>
    <property type="gene ID" value="BPAG_0001369301"/>
</dbReference>
<accession>A0A0N4TXJ1</accession>
<evidence type="ECO:0000256" key="5">
    <source>
        <dbReference type="ARBA" id="ARBA00022723"/>
    </source>
</evidence>
<evidence type="ECO:0000313" key="9">
    <source>
        <dbReference type="EMBL" id="VDN94806.1"/>
    </source>
</evidence>
<evidence type="ECO:0000256" key="6">
    <source>
        <dbReference type="ARBA" id="ARBA00022737"/>
    </source>
</evidence>
<dbReference type="EMBL" id="UZAD01013420">
    <property type="protein sequence ID" value="VDN94806.1"/>
    <property type="molecule type" value="Genomic_DNA"/>
</dbReference>
<dbReference type="GO" id="GO:0046872">
    <property type="term" value="F:metal ion binding"/>
    <property type="evidence" value="ECO:0007669"/>
    <property type="project" value="UniProtKB-KW"/>
</dbReference>
<keyword evidence="7" id="KW-0862">Zinc</keyword>
<dbReference type="PANTHER" id="PTHR11774">
    <property type="entry name" value="GERANYLGERANYL TRANSFERASE TYPE BETA SUBUNIT"/>
    <property type="match status" value="1"/>
</dbReference>
<reference evidence="9 10" key="2">
    <citation type="submission" date="2018-11" db="EMBL/GenBank/DDBJ databases">
        <authorList>
            <consortium name="Pathogen Informatics"/>
        </authorList>
    </citation>
    <scope>NUCLEOTIDE SEQUENCE [LARGE SCALE GENOMIC DNA]</scope>
</reference>
<evidence type="ECO:0000313" key="10">
    <source>
        <dbReference type="Proteomes" id="UP000278627"/>
    </source>
</evidence>
<proteinExistence type="inferred from homology"/>
<comment type="cofactor">
    <cofactor evidence="1">
        <name>Zn(2+)</name>
        <dbReference type="ChEBI" id="CHEBI:29105"/>
    </cofactor>
</comment>
<dbReference type="Pfam" id="PF00432">
    <property type="entry name" value="Prenyltrans"/>
    <property type="match status" value="2"/>
</dbReference>
<evidence type="ECO:0000256" key="4">
    <source>
        <dbReference type="ARBA" id="ARBA00022679"/>
    </source>
</evidence>
<name>A0A0N4TXJ1_BRUPA</name>
<evidence type="ECO:0000256" key="1">
    <source>
        <dbReference type="ARBA" id="ARBA00001947"/>
    </source>
</evidence>
<keyword evidence="5" id="KW-0479">Metal-binding</keyword>
<dbReference type="PANTHER" id="PTHR11774:SF4">
    <property type="entry name" value="GERANYLGERANYL TRANSFERASE TYPE-1 SUBUNIT BETA"/>
    <property type="match status" value="1"/>
</dbReference>
<keyword evidence="6" id="KW-0677">Repeat</keyword>
<organism evidence="11">
    <name type="scientific">Brugia pahangi</name>
    <name type="common">Filarial nematode worm</name>
    <dbReference type="NCBI Taxonomy" id="6280"/>
    <lineage>
        <taxon>Eukaryota</taxon>
        <taxon>Metazoa</taxon>
        <taxon>Ecdysozoa</taxon>
        <taxon>Nematoda</taxon>
        <taxon>Chromadorea</taxon>
        <taxon>Rhabditida</taxon>
        <taxon>Spirurina</taxon>
        <taxon>Spiruromorpha</taxon>
        <taxon>Filarioidea</taxon>
        <taxon>Onchocercidae</taxon>
        <taxon>Brugia</taxon>
    </lineage>
</organism>
<keyword evidence="4" id="KW-0808">Transferase</keyword>
<keyword evidence="3" id="KW-0637">Prenyltransferase</keyword>
<evidence type="ECO:0000313" key="11">
    <source>
        <dbReference type="WBParaSite" id="BPAG_0001369301-mRNA-1"/>
    </source>
</evidence>
<dbReference type="AlphaFoldDB" id="A0A0N4TXJ1"/>
<reference evidence="11" key="1">
    <citation type="submission" date="2017-02" db="UniProtKB">
        <authorList>
            <consortium name="WormBaseParasite"/>
        </authorList>
    </citation>
    <scope>IDENTIFICATION</scope>
</reference>
<keyword evidence="10" id="KW-1185">Reference proteome</keyword>
<dbReference type="STRING" id="6280.A0A0N4TXJ1"/>
<dbReference type="InterPro" id="IPR045089">
    <property type="entry name" value="PGGT1B-like"/>
</dbReference>
<dbReference type="GO" id="GO:0008318">
    <property type="term" value="F:protein prenyltransferase activity"/>
    <property type="evidence" value="ECO:0007669"/>
    <property type="project" value="InterPro"/>
</dbReference>
<sequence>MSETLLLSQHLKFLRGHLITLPANYRSFDSNRAAILYFTLSTLDVLGKLEEEVDAELREKLIEWIYRLQLKSDSGKVSFIRIMGFCAPPAPHFGFLDTGCSVLGGIKINPTIQDQGPSCPSKDFYVSQYNLAHHWQRPYMVPHSVGFPQLLARTMPWVQDCLAVRHAGHWPFETHSNRLKNRNLLEVVEDPSSDGSVILWCVSELSTRKRLLEFRLHHLRDEEFDEWKIVSYDRDEHQENSETTEITERNCNSSAENDISISEEQLIHNHSSNNPEYCRTLDVSTALLEIRSYKPTGERCRILARSEKELYLCDPENNIVSTLFHHPIHSLSFIPYMNDEIVFLDDSARIWYGEVGGNFIQAKCSYDIESIAGSDHPRLIYAANKDGVHLIDLRVGVSDGNLLYTVPEYDDTSRNSYHFQYKGAFEKERIHQLYSLPDVPQMLLICTSRKFVLVDERMRGLTCLESSHSIYHGGHHITSAPPIRDTDRNGTIYPIFVLQHTIHPDVQTFSLYRHLHGTMWSSLASIKRLQEPRSAVAFYREQPKYNVHIPRLAERLLFGSGPTRALSFLNTDTDSANEKLFLFRMMDDGSLWYEQISTHNDHYLSEKMLWRGASKMKDIIDVNTLDITRSDNMHSDIHQQKVNIFDVESDIDTSENLLLNANAGTLQPLDTHPESNYPEPEIVRDVADEQLFSKIVLQGCPKEAYGFRGSLGFSKPLWYETRNYSSGDDVDVTKLDTYTTTNYFLYDSAHISQTYVALCSLLILGDDLSRVDRKAVLEGICCDQLSDGSFRGQQGTENDMRFVYCAIAICYILNDFSAINMKSVLKFIQRCVNFDGGIGQAPFLESHGGSTFCAIAALAMAGHLWDESVLTHKQIERLVKWALWKQDEGFHGRANKPDDSCYAFWIGGTLKILDAYMFVDRERLRSFIYSTQDRELGGFGKFSDVVPDALHTCYSISALSLLHEPNLRLIFPPLNITNRAAEHLTNINLNG</sequence>
<dbReference type="Gene3D" id="1.50.10.20">
    <property type="match status" value="2"/>
</dbReference>
<evidence type="ECO:0000259" key="8">
    <source>
        <dbReference type="Pfam" id="PF00432"/>
    </source>
</evidence>
<dbReference type="SUPFAM" id="SSF48239">
    <property type="entry name" value="Terpenoid cyclases/Protein prenyltransferases"/>
    <property type="match status" value="2"/>
</dbReference>